<dbReference type="InterPro" id="IPR016169">
    <property type="entry name" value="FAD-bd_PCMH_sub2"/>
</dbReference>
<dbReference type="SUPFAM" id="SSF56176">
    <property type="entry name" value="FAD-binding/transporter-associated domain-like"/>
    <property type="match status" value="1"/>
</dbReference>
<keyword evidence="7 9" id="KW-0129">CBS domain</keyword>
<feature type="transmembrane region" description="Helical" evidence="11">
    <location>
        <begin position="59"/>
        <end position="85"/>
    </location>
</feature>
<comment type="subcellular location">
    <subcellularLocation>
        <location evidence="1">Cell membrane</location>
        <topology evidence="1">Multi-pass membrane protein</topology>
    </subcellularLocation>
</comment>
<dbReference type="Gene3D" id="3.10.580.10">
    <property type="entry name" value="CBS-domain"/>
    <property type="match status" value="1"/>
</dbReference>
<evidence type="ECO:0000256" key="1">
    <source>
        <dbReference type="ARBA" id="ARBA00004651"/>
    </source>
</evidence>
<feature type="transmembrane region" description="Helical" evidence="11">
    <location>
        <begin position="152"/>
        <end position="174"/>
    </location>
</feature>
<evidence type="ECO:0000256" key="8">
    <source>
        <dbReference type="ARBA" id="ARBA00023136"/>
    </source>
</evidence>
<dbReference type="SUPFAM" id="SSF54631">
    <property type="entry name" value="CBS-domain pair"/>
    <property type="match status" value="1"/>
</dbReference>
<dbReference type="Gene3D" id="3.30.465.10">
    <property type="match status" value="1"/>
</dbReference>
<feature type="domain" description="CNNM transmembrane" evidence="13">
    <location>
        <begin position="54"/>
        <end position="257"/>
    </location>
</feature>
<evidence type="ECO:0000256" key="5">
    <source>
        <dbReference type="ARBA" id="ARBA00022737"/>
    </source>
</evidence>
<accession>A0A448PFT0</accession>
<feature type="domain" description="CBS" evidence="12">
    <location>
        <begin position="276"/>
        <end position="336"/>
    </location>
</feature>
<dbReference type="InterPro" id="IPR044751">
    <property type="entry name" value="Ion_transp-like_CBS"/>
</dbReference>
<dbReference type="PANTHER" id="PTHR43099:SF6">
    <property type="entry name" value="UPF0053 PROTEIN RV1842C"/>
    <property type="match status" value="1"/>
</dbReference>
<dbReference type="PROSITE" id="PS51846">
    <property type="entry name" value="CNNM"/>
    <property type="match status" value="1"/>
</dbReference>
<evidence type="ECO:0000256" key="4">
    <source>
        <dbReference type="ARBA" id="ARBA00022692"/>
    </source>
</evidence>
<dbReference type="SMART" id="SM01091">
    <property type="entry name" value="CorC_HlyC"/>
    <property type="match status" value="1"/>
</dbReference>
<dbReference type="PROSITE" id="PS51371">
    <property type="entry name" value="CBS"/>
    <property type="match status" value="1"/>
</dbReference>
<reference evidence="14 15" key="1">
    <citation type="submission" date="2018-12" db="EMBL/GenBank/DDBJ databases">
        <authorList>
            <consortium name="Pathogen Informatics"/>
        </authorList>
    </citation>
    <scope>NUCLEOTIDE SEQUENCE [LARGE SCALE GENOMIC DNA]</scope>
    <source>
        <strain evidence="14 15">NCTC13354</strain>
    </source>
</reference>
<dbReference type="InterPro" id="IPR051676">
    <property type="entry name" value="UPF0053_domain"/>
</dbReference>
<keyword evidence="3" id="KW-1003">Cell membrane</keyword>
<comment type="similarity">
    <text evidence="2">Belongs to the UPF0053 family.</text>
</comment>
<sequence>MGFAHPNYLSNRAKILHAMSYRQENFIDTSRLLLASRALCVTMSAWKDDNIGDALGTDLILLGVGLLLIAGNALFVAAEFSLVALDPATIDDRAQAGDTKAQSVNKALHNLSLQLSSCQVGITLTTILLGYVAQKPLQDIFERLFTNQGMAAAASVGTAAALAFIITNLFSMLFGELIPKNMALAEPLNTAAFVSLPLRVFTAVFKPLIVGLNETANWILRRFGIEPAEELSGARSATELTALVRRSAQEGTLDVSTARLLVRSIDIGALTAVDVMTDRTRVEVLPEDASAADVVALARETGHSRFPVIGENLDDIRGFVHVRRAIAVPYESREDVRVTSSSLLVEATQVPETIELAPLLVQLRAEGLQMAIVVDEYGGTSGLVTLEDAVEEIVGEVADEHDRRRARTRIVTGGEWMIPGAMRPDEVSRELGLDVPDDGPWETIGGWMMARLGRMPHVGDACTENGVHAVVEAMDGRRIEQIRISGVDES</sequence>
<dbReference type="GO" id="GO:0050660">
    <property type="term" value="F:flavin adenine dinucleotide binding"/>
    <property type="evidence" value="ECO:0007669"/>
    <property type="project" value="InterPro"/>
</dbReference>
<dbReference type="Proteomes" id="UP000269542">
    <property type="component" value="Chromosome"/>
</dbReference>
<dbReference type="Pfam" id="PF03471">
    <property type="entry name" value="CorC_HlyC"/>
    <property type="match status" value="1"/>
</dbReference>
<evidence type="ECO:0000256" key="7">
    <source>
        <dbReference type="ARBA" id="ARBA00023122"/>
    </source>
</evidence>
<evidence type="ECO:0000256" key="3">
    <source>
        <dbReference type="ARBA" id="ARBA00022475"/>
    </source>
</evidence>
<protein>
    <submittedName>
        <fullName evidence="14">Magnesium/cobalt efflux protein CorC</fullName>
    </submittedName>
</protein>
<organism evidence="14 15">
    <name type="scientific">Trueperella bialowiezensis</name>
    <dbReference type="NCBI Taxonomy" id="312285"/>
    <lineage>
        <taxon>Bacteria</taxon>
        <taxon>Bacillati</taxon>
        <taxon>Actinomycetota</taxon>
        <taxon>Actinomycetes</taxon>
        <taxon>Actinomycetales</taxon>
        <taxon>Actinomycetaceae</taxon>
        <taxon>Trueperella</taxon>
    </lineage>
</organism>
<dbReference type="InterPro" id="IPR005170">
    <property type="entry name" value="Transptr-assoc_dom"/>
</dbReference>
<dbReference type="InterPro" id="IPR002550">
    <property type="entry name" value="CNNM"/>
</dbReference>
<evidence type="ECO:0000259" key="13">
    <source>
        <dbReference type="PROSITE" id="PS51846"/>
    </source>
</evidence>
<gene>
    <name evidence="14" type="primary">ytfL_1</name>
    <name evidence="14" type="ORF">NCTC13354_01465</name>
</gene>
<dbReference type="PANTHER" id="PTHR43099">
    <property type="entry name" value="UPF0053 PROTEIN YRKA"/>
    <property type="match status" value="1"/>
</dbReference>
<dbReference type="KEGG" id="tbw:NCTC13354_01465"/>
<evidence type="ECO:0000256" key="11">
    <source>
        <dbReference type="SAM" id="Phobius"/>
    </source>
</evidence>
<dbReference type="Pfam" id="PF01595">
    <property type="entry name" value="CNNM"/>
    <property type="match status" value="1"/>
</dbReference>
<dbReference type="CDD" id="cd04590">
    <property type="entry name" value="CBS_pair_CorC_HlyC_assoc"/>
    <property type="match status" value="1"/>
</dbReference>
<dbReference type="GO" id="GO:0005886">
    <property type="term" value="C:plasma membrane"/>
    <property type="evidence" value="ECO:0007669"/>
    <property type="project" value="UniProtKB-SubCell"/>
</dbReference>
<dbReference type="Pfam" id="PF00571">
    <property type="entry name" value="CBS"/>
    <property type="match status" value="1"/>
</dbReference>
<dbReference type="InterPro" id="IPR046342">
    <property type="entry name" value="CBS_dom_sf"/>
</dbReference>
<evidence type="ECO:0000256" key="6">
    <source>
        <dbReference type="ARBA" id="ARBA00022989"/>
    </source>
</evidence>
<evidence type="ECO:0000256" key="2">
    <source>
        <dbReference type="ARBA" id="ARBA00006337"/>
    </source>
</evidence>
<keyword evidence="8 10" id="KW-0472">Membrane</keyword>
<keyword evidence="6 10" id="KW-1133">Transmembrane helix</keyword>
<dbReference type="InterPro" id="IPR000644">
    <property type="entry name" value="CBS_dom"/>
</dbReference>
<evidence type="ECO:0000256" key="9">
    <source>
        <dbReference type="PROSITE-ProRule" id="PRU00703"/>
    </source>
</evidence>
<dbReference type="AlphaFoldDB" id="A0A448PFT0"/>
<dbReference type="InterPro" id="IPR036318">
    <property type="entry name" value="FAD-bd_PCMH-like_sf"/>
</dbReference>
<name>A0A448PFT0_9ACTO</name>
<proteinExistence type="inferred from homology"/>
<keyword evidence="5" id="KW-0677">Repeat</keyword>
<keyword evidence="15" id="KW-1185">Reference proteome</keyword>
<evidence type="ECO:0000259" key="12">
    <source>
        <dbReference type="PROSITE" id="PS51371"/>
    </source>
</evidence>
<dbReference type="EMBL" id="LR134476">
    <property type="protein sequence ID" value="VEI13744.1"/>
    <property type="molecule type" value="Genomic_DNA"/>
</dbReference>
<evidence type="ECO:0000313" key="15">
    <source>
        <dbReference type="Proteomes" id="UP000269542"/>
    </source>
</evidence>
<keyword evidence="4 10" id="KW-0812">Transmembrane</keyword>
<evidence type="ECO:0000256" key="10">
    <source>
        <dbReference type="PROSITE-ProRule" id="PRU01193"/>
    </source>
</evidence>
<evidence type="ECO:0000313" key="14">
    <source>
        <dbReference type="EMBL" id="VEI13744.1"/>
    </source>
</evidence>